<accession>A0A382BQA9</accession>
<organism evidence="1">
    <name type="scientific">marine metagenome</name>
    <dbReference type="NCBI Taxonomy" id="408172"/>
    <lineage>
        <taxon>unclassified sequences</taxon>
        <taxon>metagenomes</taxon>
        <taxon>ecological metagenomes</taxon>
    </lineage>
</organism>
<dbReference type="InterPro" id="IPR000415">
    <property type="entry name" value="Nitroreductase-like"/>
</dbReference>
<gene>
    <name evidence="1" type="ORF">METZ01_LOCUS168882</name>
</gene>
<feature type="non-terminal residue" evidence="1">
    <location>
        <position position="486"/>
    </location>
</feature>
<reference evidence="1" key="1">
    <citation type="submission" date="2018-05" db="EMBL/GenBank/DDBJ databases">
        <authorList>
            <person name="Lanie J.A."/>
            <person name="Ng W.-L."/>
            <person name="Kazmierczak K.M."/>
            <person name="Andrzejewski T.M."/>
            <person name="Davidsen T.M."/>
            <person name="Wayne K.J."/>
            <person name="Tettelin H."/>
            <person name="Glass J.I."/>
            <person name="Rusch D."/>
            <person name="Podicherti R."/>
            <person name="Tsui H.-C.T."/>
            <person name="Winkler M.E."/>
        </authorList>
    </citation>
    <scope>NUCLEOTIDE SEQUENCE</scope>
</reference>
<dbReference type="EMBL" id="UINC01030895">
    <property type="protein sequence ID" value="SVB16028.1"/>
    <property type="molecule type" value="Genomic_DNA"/>
</dbReference>
<dbReference type="Gene3D" id="3.40.109.10">
    <property type="entry name" value="NADH Oxidase"/>
    <property type="match status" value="1"/>
</dbReference>
<evidence type="ECO:0000313" key="1">
    <source>
        <dbReference type="EMBL" id="SVB16028.1"/>
    </source>
</evidence>
<protein>
    <submittedName>
        <fullName evidence="1">Uncharacterized protein</fullName>
    </submittedName>
</protein>
<name>A0A382BQA9_9ZZZZ</name>
<dbReference type="SUPFAM" id="SSF55469">
    <property type="entry name" value="FMN-dependent nitroreductase-like"/>
    <property type="match status" value="1"/>
</dbReference>
<dbReference type="AlphaFoldDB" id="A0A382BQA9"/>
<dbReference type="GO" id="GO:0016491">
    <property type="term" value="F:oxidoreductase activity"/>
    <property type="evidence" value="ECO:0007669"/>
    <property type="project" value="InterPro"/>
</dbReference>
<proteinExistence type="predicted"/>
<sequence>MAQFESEYKPAAKSVSAAVYDPVTGEIQLTIGEHDLQIGHQIKIAKESLKFTCELDGNATTTAYPRGTGSAASPSGEDYVYDKKTPITAKSETTISCNVGKSSNTSAHTFVNAVDRCITQVGFHTELEHSKCVRDTGFNYDAIQADLKSGGTKNVKEVARRYWSGTKSQLGKGEQNYAVEVNKLLEQRLLKEGVGPSKLGILIKVINDTTLDQKNIPILEKKEDIIEDVISQFEIKHKGVHTETQHFKCVRDTGFNFDAIVSDLKSGGIKSVLEVAKRYWDGTNSNLGAGEQNYAMEVNKLLEQRLLKEDVDKVKVSLLVGIMNEIVQFGYKEVDKQTKIKHMFYDWEDEMNTLRKIQKCQRVWDYSKSVHPELIDYLLWTAQNAPSKQHEGYYDVYWTADRKVIEELSTHTWGCTHSRTPPSTWKNSQQNANMYMCFVAKEPDTHLNCNADGTLKSNKVAARWENAYVSIGIALGLVMRTAAKMG</sequence>